<evidence type="ECO:0000313" key="3">
    <source>
        <dbReference type="Proteomes" id="UP000188912"/>
    </source>
</evidence>
<keyword evidence="3" id="KW-1185">Reference proteome</keyword>
<dbReference type="EMBL" id="CP017315">
    <property type="protein sequence ID" value="AQS41926.1"/>
    <property type="molecule type" value="Genomic_DNA"/>
</dbReference>
<reference evidence="2 3" key="2">
    <citation type="journal article" date="2016" name="Sci. Rep.">
        <title>The genome of Rhizobiales bacteria in predatory ants reveals urease gene functions but no genes for nitrogen fixation.</title>
        <authorList>
            <person name="Neuvonen M.M."/>
            <person name="Tamarit D."/>
            <person name="Naslund K."/>
            <person name="Liebig J."/>
            <person name="Feldhaar H."/>
            <person name="Moran N.A."/>
            <person name="Guy L."/>
            <person name="Andersson S.G."/>
        </authorList>
    </citation>
    <scope>NUCLEOTIDE SEQUENCE [LARGE SCALE GENOMIC DNA]</scope>
    <source>
        <strain evidence="2 3">Hsal</strain>
    </source>
</reference>
<dbReference type="STRING" id="1902579.BHV28_12410"/>
<accession>A0A1U9JVQ2</accession>
<evidence type="ECO:0008006" key="4">
    <source>
        <dbReference type="Google" id="ProtNLM"/>
    </source>
</evidence>
<protein>
    <recommendedName>
        <fullName evidence="4">TIGR02301 family protein</fullName>
    </recommendedName>
</protein>
<reference evidence="2 3" key="1">
    <citation type="journal article" date="2010" name="Science">
        <title>Genomic comparison of the ants Camponotus floridanus and Harpegnathos saltator.</title>
        <authorList>
            <person name="Bonasio R."/>
            <person name="Zhang G."/>
            <person name="Ye C."/>
            <person name="Mutti N.S."/>
            <person name="Fang X."/>
            <person name="Qin N."/>
            <person name="Donahue G."/>
            <person name="Yang P."/>
            <person name="Li Q."/>
            <person name="Li C."/>
            <person name="Zhang P."/>
            <person name="Huang Z."/>
            <person name="Berger S.L."/>
            <person name="Reinberg D."/>
            <person name="Wang J."/>
            <person name="Liebig J."/>
        </authorList>
    </citation>
    <scope>NUCLEOTIDE SEQUENCE [LARGE SCALE GENOMIC DNA]</scope>
    <source>
        <strain evidence="2 3">Hsal</strain>
    </source>
</reference>
<dbReference type="InterPro" id="IPR012645">
    <property type="entry name" value="CHP02301"/>
</dbReference>
<gene>
    <name evidence="2" type="ORF">BHV28_12410</name>
</gene>
<evidence type="ECO:0000256" key="1">
    <source>
        <dbReference type="SAM" id="SignalP"/>
    </source>
</evidence>
<dbReference type="Pfam" id="PF09539">
    <property type="entry name" value="DUF2385"/>
    <property type="match status" value="1"/>
</dbReference>
<dbReference type="Proteomes" id="UP000188912">
    <property type="component" value="Chromosome"/>
</dbReference>
<organism evidence="2 3">
    <name type="scientific">Candidatus Tokpelaia hoelldobleri</name>
    <dbReference type="NCBI Taxonomy" id="1902579"/>
    <lineage>
        <taxon>Bacteria</taxon>
        <taxon>Pseudomonadati</taxon>
        <taxon>Pseudomonadota</taxon>
        <taxon>Alphaproteobacteria</taxon>
        <taxon>Hyphomicrobiales</taxon>
        <taxon>Candidatus Tokpelaia</taxon>
    </lineage>
</organism>
<dbReference type="AlphaFoldDB" id="A0A1U9JVQ2"/>
<sequence>MKIRICTLAAFLFVFSSASLMAQQPAGLLQYDTKLLRLSEILGSLHYLRNLCGEEGTQWRDEMNALLTAEQPNAARKARLLGAFNDAYRVFSDRYSQCTPAAHEAVNRYTKEGISLSQELVDRFGN</sequence>
<name>A0A1U9JVQ2_9HYPH</name>
<feature type="signal peptide" evidence="1">
    <location>
        <begin position="1"/>
        <end position="22"/>
    </location>
</feature>
<keyword evidence="1" id="KW-0732">Signal</keyword>
<dbReference type="NCBIfam" id="TIGR02301">
    <property type="entry name" value="TIGR02301 family protein"/>
    <property type="match status" value="1"/>
</dbReference>
<dbReference type="KEGG" id="thd:BHV28_12410"/>
<proteinExistence type="predicted"/>
<evidence type="ECO:0000313" key="2">
    <source>
        <dbReference type="EMBL" id="AQS41926.1"/>
    </source>
</evidence>
<feature type="chain" id="PRO_5010700868" description="TIGR02301 family protein" evidence="1">
    <location>
        <begin position="23"/>
        <end position="126"/>
    </location>
</feature>